<dbReference type="AlphaFoldDB" id="A0A6M3JNV6"/>
<evidence type="ECO:0000313" key="2">
    <source>
        <dbReference type="EMBL" id="QJA86812.1"/>
    </source>
</evidence>
<dbReference type="EMBL" id="MT141815">
    <property type="protein sequence ID" value="QJA70712.1"/>
    <property type="molecule type" value="Genomic_DNA"/>
</dbReference>
<accession>A0A6M3JNV6</accession>
<reference evidence="1" key="1">
    <citation type="submission" date="2020-03" db="EMBL/GenBank/DDBJ databases">
        <title>The deep terrestrial virosphere.</title>
        <authorList>
            <person name="Holmfeldt K."/>
            <person name="Nilsson E."/>
            <person name="Simone D."/>
            <person name="Lopez-Fernandez M."/>
            <person name="Wu X."/>
            <person name="de Brujin I."/>
            <person name="Lundin D."/>
            <person name="Andersson A."/>
            <person name="Bertilsson S."/>
            <person name="Dopson M."/>
        </authorList>
    </citation>
    <scope>NUCLEOTIDE SEQUENCE</scope>
    <source>
        <strain evidence="1">MM415A03580</strain>
        <strain evidence="2">MM415B03119</strain>
    </source>
</reference>
<proteinExistence type="predicted"/>
<dbReference type="EMBL" id="MT142660">
    <property type="protein sequence ID" value="QJA86812.1"/>
    <property type="molecule type" value="Genomic_DNA"/>
</dbReference>
<gene>
    <name evidence="1" type="ORF">MM415A03580_0002</name>
    <name evidence="2" type="ORF">MM415B03119_0014</name>
</gene>
<name>A0A6M3JNV6_9ZZZZ</name>
<sequence length="134" mass="15933">MKRYTTLKRYRSFGAIRVFDGRDHYDSKSEHARWLFLQTLEKGGTISALILKPKVILVPRNGTAPEIRWEVDYSYIQDGRRVWEDWKPRPFTDKERLLFKLWKHFGPGLLVITHTQKGRYCTRKQVMPAGHNET</sequence>
<protein>
    <submittedName>
        <fullName evidence="1">Uncharacterized protein</fullName>
    </submittedName>
</protein>
<evidence type="ECO:0000313" key="1">
    <source>
        <dbReference type="EMBL" id="QJA70712.1"/>
    </source>
</evidence>
<organism evidence="1">
    <name type="scientific">viral metagenome</name>
    <dbReference type="NCBI Taxonomy" id="1070528"/>
    <lineage>
        <taxon>unclassified sequences</taxon>
        <taxon>metagenomes</taxon>
        <taxon>organismal metagenomes</taxon>
    </lineage>
</organism>